<accession>A0ABQ5AB75</accession>
<feature type="region of interest" description="Disordered" evidence="3">
    <location>
        <begin position="591"/>
        <end position="619"/>
    </location>
</feature>
<dbReference type="InterPro" id="IPR001584">
    <property type="entry name" value="Integrase_cat-core"/>
</dbReference>
<dbReference type="InterPro" id="IPR012337">
    <property type="entry name" value="RNaseH-like_sf"/>
</dbReference>
<dbReference type="InterPro" id="IPR036915">
    <property type="entry name" value="Cyclin-like_sf"/>
</dbReference>
<organism evidence="5 6">
    <name type="scientific">Tanacetum coccineum</name>
    <dbReference type="NCBI Taxonomy" id="301880"/>
    <lineage>
        <taxon>Eukaryota</taxon>
        <taxon>Viridiplantae</taxon>
        <taxon>Streptophyta</taxon>
        <taxon>Embryophyta</taxon>
        <taxon>Tracheophyta</taxon>
        <taxon>Spermatophyta</taxon>
        <taxon>Magnoliopsida</taxon>
        <taxon>eudicotyledons</taxon>
        <taxon>Gunneridae</taxon>
        <taxon>Pentapetalae</taxon>
        <taxon>asterids</taxon>
        <taxon>campanulids</taxon>
        <taxon>Asterales</taxon>
        <taxon>Asteraceae</taxon>
        <taxon>Asteroideae</taxon>
        <taxon>Anthemideae</taxon>
        <taxon>Anthemidinae</taxon>
        <taxon>Tanacetum</taxon>
    </lineage>
</organism>
<comment type="caution">
    <text evidence="5">The sequence shown here is derived from an EMBL/GenBank/DDBJ whole genome shotgun (WGS) entry which is preliminary data.</text>
</comment>
<dbReference type="InterPro" id="IPR013103">
    <property type="entry name" value="RVT_2"/>
</dbReference>
<sequence>MELDILSHLSWYLMVPTPYVLTVRYTKALLPSDNEVVNMVFFFIKLGLMDYLVTISNNPSKLVASPVYAARCTLNKTLAWTETLIHWICERSNTRLCKEFSELARSISDPESSKESGLKLQTPIPLLKNLQGDSPSSEVMTLTYQDHSPKERSGQRTMKHAKPKTQESSNKNVSGPVTPESSKLVNSSKQSQESKPNGKSPDSSKPILYYMKCKREDHRTLNHDMYIASLKSSQNYKAQPYQYESPSKQILKSKVKPYPPCTHCGFNDHRPDDCRNYPPCTHCALNIPMSINHEKYTLVIIDEYSRYTWVYFLKKKSQAAKMIMSFVRMVENQNDVKVKRIRTDNGTEFRNIELESFCNEKIISQNFSSPYTPEQNGVAKRKNRTLIEATITMVNESVLSKHFWAEAVRIACYTQNKSIIVKRHDRTPYETFEERIPDISHFHIFGCIVFIHNHKDHLGKFDAKADDRYFFGYSFNSKAFRVFNTRRQQIKETYHVIFYKSIEAIRFTNTFIDEIGIDDSSRYPPDEFLQVDDPTRQYFFFDISYYIIPHGCSLTEHTQEKHVPKVIAPNEQDNPQTEDVEGPPDQEITEVTQEQGVQDGQINHQPIKEASEKNTKTSVPIPETLVPEAHQSHNTNHASTSSYPIAQDRWSSDQHINIINIISDPGEGMLTRSVAAKHTIALASECLLADIISEMESKRCLRKIAIGSKWVFKNKKEEHGIVTKNKVRLVAQGYSQKEGIDYDETFCYMSYLHSINHMKVKE</sequence>
<dbReference type="Pfam" id="PF07727">
    <property type="entry name" value="RVT_2"/>
    <property type="match status" value="1"/>
</dbReference>
<evidence type="ECO:0000313" key="5">
    <source>
        <dbReference type="EMBL" id="GJS98365.1"/>
    </source>
</evidence>
<evidence type="ECO:0000313" key="6">
    <source>
        <dbReference type="Proteomes" id="UP001151760"/>
    </source>
</evidence>
<dbReference type="InterPro" id="IPR057670">
    <property type="entry name" value="SH3_retrovirus"/>
</dbReference>
<reference evidence="5" key="2">
    <citation type="submission" date="2022-01" db="EMBL/GenBank/DDBJ databases">
        <authorList>
            <person name="Yamashiro T."/>
            <person name="Shiraishi A."/>
            <person name="Satake H."/>
            <person name="Nakayama K."/>
        </authorList>
    </citation>
    <scope>NUCLEOTIDE SEQUENCE</scope>
</reference>
<proteinExistence type="predicted"/>
<evidence type="ECO:0000259" key="4">
    <source>
        <dbReference type="PROSITE" id="PS50994"/>
    </source>
</evidence>
<keyword evidence="6" id="KW-1185">Reference proteome</keyword>
<dbReference type="SUPFAM" id="SSF47954">
    <property type="entry name" value="Cyclin-like"/>
    <property type="match status" value="1"/>
</dbReference>
<dbReference type="InterPro" id="IPR013763">
    <property type="entry name" value="Cyclin-like_dom"/>
</dbReference>
<dbReference type="PANTHER" id="PTHR42648">
    <property type="entry name" value="TRANSPOSASE, PUTATIVE-RELATED"/>
    <property type="match status" value="1"/>
</dbReference>
<dbReference type="SMART" id="SM00385">
    <property type="entry name" value="CYCLIN"/>
    <property type="match status" value="1"/>
</dbReference>
<keyword evidence="2" id="KW-0378">Hydrolase</keyword>
<dbReference type="SUPFAM" id="SSF53098">
    <property type="entry name" value="Ribonuclease H-like"/>
    <property type="match status" value="1"/>
</dbReference>
<dbReference type="InterPro" id="IPR039537">
    <property type="entry name" value="Retrotran_Ty1/copia-like"/>
</dbReference>
<dbReference type="PANTHER" id="PTHR42648:SF32">
    <property type="entry name" value="RIBONUCLEASE H-LIKE DOMAIN, GAG-PRE-INTEGRASE DOMAIN PROTEIN-RELATED"/>
    <property type="match status" value="1"/>
</dbReference>
<feature type="compositionally biased region" description="Basic and acidic residues" evidence="3">
    <location>
        <begin position="606"/>
        <end position="615"/>
    </location>
</feature>
<name>A0ABQ5AB75_9ASTR</name>
<protein>
    <submittedName>
        <fullName evidence="5">Retrovirus-related pol polyprotein from transposon TNT 1-94</fullName>
    </submittedName>
</protein>
<dbReference type="InterPro" id="IPR036397">
    <property type="entry name" value="RNaseH_sf"/>
</dbReference>
<feature type="domain" description="Integrase catalytic" evidence="4">
    <location>
        <begin position="256"/>
        <end position="436"/>
    </location>
</feature>
<dbReference type="Proteomes" id="UP001151760">
    <property type="component" value="Unassembled WGS sequence"/>
</dbReference>
<dbReference type="Gene3D" id="3.30.420.10">
    <property type="entry name" value="Ribonuclease H-like superfamily/Ribonuclease H"/>
    <property type="match status" value="1"/>
</dbReference>
<feature type="region of interest" description="Disordered" evidence="3">
    <location>
        <begin position="127"/>
        <end position="207"/>
    </location>
</feature>
<dbReference type="Gene3D" id="1.10.472.10">
    <property type="entry name" value="Cyclin-like"/>
    <property type="match status" value="1"/>
</dbReference>
<reference evidence="5" key="1">
    <citation type="journal article" date="2022" name="Int. J. Mol. Sci.">
        <title>Draft Genome of Tanacetum Coccineum: Genomic Comparison of Closely Related Tanacetum-Family Plants.</title>
        <authorList>
            <person name="Yamashiro T."/>
            <person name="Shiraishi A."/>
            <person name="Nakayama K."/>
            <person name="Satake H."/>
        </authorList>
    </citation>
    <scope>NUCLEOTIDE SEQUENCE</scope>
</reference>
<dbReference type="Pfam" id="PF00665">
    <property type="entry name" value="rve"/>
    <property type="match status" value="1"/>
</dbReference>
<dbReference type="Pfam" id="PF25597">
    <property type="entry name" value="SH3_retrovirus"/>
    <property type="match status" value="1"/>
</dbReference>
<evidence type="ECO:0000256" key="2">
    <source>
        <dbReference type="ARBA" id="ARBA00022801"/>
    </source>
</evidence>
<dbReference type="Pfam" id="PF02984">
    <property type="entry name" value="Cyclin_C"/>
    <property type="match status" value="1"/>
</dbReference>
<keyword evidence="1" id="KW-0479">Metal-binding</keyword>
<evidence type="ECO:0000256" key="3">
    <source>
        <dbReference type="SAM" id="MobiDB-lite"/>
    </source>
</evidence>
<evidence type="ECO:0000256" key="1">
    <source>
        <dbReference type="ARBA" id="ARBA00022723"/>
    </source>
</evidence>
<gene>
    <name evidence="5" type="ORF">Tco_0819535</name>
</gene>
<feature type="compositionally biased region" description="Polar residues" evidence="3">
    <location>
        <begin position="591"/>
        <end position="604"/>
    </location>
</feature>
<dbReference type="InterPro" id="IPR004367">
    <property type="entry name" value="Cyclin_C-dom"/>
</dbReference>
<feature type="compositionally biased region" description="Polar residues" evidence="3">
    <location>
        <begin position="166"/>
        <end position="203"/>
    </location>
</feature>
<dbReference type="EMBL" id="BQNB010012038">
    <property type="protein sequence ID" value="GJS98365.1"/>
    <property type="molecule type" value="Genomic_DNA"/>
</dbReference>
<feature type="compositionally biased region" description="Polar residues" evidence="3">
    <location>
        <begin position="131"/>
        <end position="146"/>
    </location>
</feature>
<dbReference type="PROSITE" id="PS50994">
    <property type="entry name" value="INTEGRASE"/>
    <property type="match status" value="1"/>
</dbReference>